<feature type="compositionally biased region" description="Polar residues" evidence="1">
    <location>
        <begin position="199"/>
        <end position="218"/>
    </location>
</feature>
<dbReference type="AlphaFoldDB" id="A0A1Y2GSY5"/>
<keyword evidence="3" id="KW-1185">Reference proteome</keyword>
<feature type="compositionally biased region" description="Polar residues" evidence="1">
    <location>
        <begin position="614"/>
        <end position="632"/>
    </location>
</feature>
<feature type="compositionally biased region" description="Polar residues" evidence="1">
    <location>
        <begin position="512"/>
        <end position="554"/>
    </location>
</feature>
<dbReference type="OrthoDB" id="2449717at2759"/>
<feature type="region of interest" description="Disordered" evidence="1">
    <location>
        <begin position="264"/>
        <end position="313"/>
    </location>
</feature>
<dbReference type="EMBL" id="MCFF01000011">
    <property type="protein sequence ID" value="ORZ21900.1"/>
    <property type="molecule type" value="Genomic_DNA"/>
</dbReference>
<dbReference type="Proteomes" id="UP000193648">
    <property type="component" value="Unassembled WGS sequence"/>
</dbReference>
<proteinExistence type="predicted"/>
<feature type="compositionally biased region" description="Polar residues" evidence="1">
    <location>
        <begin position="270"/>
        <end position="281"/>
    </location>
</feature>
<dbReference type="RefSeq" id="XP_021883151.1">
    <property type="nucleotide sequence ID" value="XM_022029945.1"/>
</dbReference>
<feature type="region of interest" description="Disordered" evidence="1">
    <location>
        <begin position="352"/>
        <end position="378"/>
    </location>
</feature>
<feature type="compositionally biased region" description="Polar residues" evidence="1">
    <location>
        <begin position="15"/>
        <end position="30"/>
    </location>
</feature>
<dbReference type="InParanoid" id="A0A1Y2GSY5"/>
<organism evidence="2 3">
    <name type="scientific">Lobosporangium transversale</name>
    <dbReference type="NCBI Taxonomy" id="64571"/>
    <lineage>
        <taxon>Eukaryota</taxon>
        <taxon>Fungi</taxon>
        <taxon>Fungi incertae sedis</taxon>
        <taxon>Mucoromycota</taxon>
        <taxon>Mortierellomycotina</taxon>
        <taxon>Mortierellomycetes</taxon>
        <taxon>Mortierellales</taxon>
        <taxon>Mortierellaceae</taxon>
        <taxon>Lobosporangium</taxon>
    </lineage>
</organism>
<evidence type="ECO:0000256" key="1">
    <source>
        <dbReference type="SAM" id="MobiDB-lite"/>
    </source>
</evidence>
<dbReference type="GeneID" id="33571788"/>
<comment type="caution">
    <text evidence="2">The sequence shown here is derived from an EMBL/GenBank/DDBJ whole genome shotgun (WGS) entry which is preliminary data.</text>
</comment>
<feature type="compositionally biased region" description="Polar residues" evidence="1">
    <location>
        <begin position="154"/>
        <end position="164"/>
    </location>
</feature>
<feature type="compositionally biased region" description="Basic and acidic residues" evidence="1">
    <location>
        <begin position="413"/>
        <end position="425"/>
    </location>
</feature>
<evidence type="ECO:0000313" key="3">
    <source>
        <dbReference type="Proteomes" id="UP000193648"/>
    </source>
</evidence>
<gene>
    <name evidence="2" type="ORF">BCR41DRAFT_420811</name>
</gene>
<reference evidence="2 3" key="1">
    <citation type="submission" date="2016-07" db="EMBL/GenBank/DDBJ databases">
        <title>Pervasive Adenine N6-methylation of Active Genes in Fungi.</title>
        <authorList>
            <consortium name="DOE Joint Genome Institute"/>
            <person name="Mondo S.J."/>
            <person name="Dannebaum R.O."/>
            <person name="Kuo R.C."/>
            <person name="Labutti K."/>
            <person name="Haridas S."/>
            <person name="Kuo A."/>
            <person name="Salamov A."/>
            <person name="Ahrendt S.R."/>
            <person name="Lipzen A."/>
            <person name="Sullivan W."/>
            <person name="Andreopoulos W.B."/>
            <person name="Clum A."/>
            <person name="Lindquist E."/>
            <person name="Daum C."/>
            <person name="Ramamoorthy G.K."/>
            <person name="Gryganskyi A."/>
            <person name="Culley D."/>
            <person name="Magnuson J.K."/>
            <person name="James T.Y."/>
            <person name="O'Malley M.A."/>
            <person name="Stajich J.E."/>
            <person name="Spatafora J.W."/>
            <person name="Visel A."/>
            <person name="Grigoriev I.V."/>
        </authorList>
    </citation>
    <scope>NUCLEOTIDE SEQUENCE [LARGE SCALE GENOMIC DNA]</scope>
    <source>
        <strain evidence="2 3">NRRL 3116</strain>
    </source>
</reference>
<feature type="compositionally biased region" description="Low complexity" evidence="1">
    <location>
        <begin position="139"/>
        <end position="153"/>
    </location>
</feature>
<name>A0A1Y2GSY5_9FUNG</name>
<feature type="region of interest" description="Disordered" evidence="1">
    <location>
        <begin position="1"/>
        <end position="51"/>
    </location>
</feature>
<evidence type="ECO:0000313" key="2">
    <source>
        <dbReference type="EMBL" id="ORZ21900.1"/>
    </source>
</evidence>
<feature type="compositionally biased region" description="Low complexity" evidence="1">
    <location>
        <begin position="169"/>
        <end position="179"/>
    </location>
</feature>
<feature type="compositionally biased region" description="Polar residues" evidence="1">
    <location>
        <begin position="106"/>
        <end position="130"/>
    </location>
</feature>
<feature type="compositionally biased region" description="Polar residues" evidence="1">
    <location>
        <begin position="36"/>
        <end position="51"/>
    </location>
</feature>
<feature type="region of interest" description="Disordered" evidence="1">
    <location>
        <begin position="401"/>
        <end position="641"/>
    </location>
</feature>
<feature type="compositionally biased region" description="Low complexity" evidence="1">
    <location>
        <begin position="441"/>
        <end position="454"/>
    </location>
</feature>
<feature type="compositionally biased region" description="Polar residues" evidence="1">
    <location>
        <begin position="455"/>
        <end position="466"/>
    </location>
</feature>
<feature type="region of interest" description="Disordered" evidence="1">
    <location>
        <begin position="101"/>
        <end position="245"/>
    </location>
</feature>
<feature type="compositionally biased region" description="Basic and acidic residues" evidence="1">
    <location>
        <begin position="495"/>
        <end position="510"/>
    </location>
</feature>
<feature type="compositionally biased region" description="Low complexity" evidence="1">
    <location>
        <begin position="583"/>
        <end position="593"/>
    </location>
</feature>
<feature type="compositionally biased region" description="Polar residues" evidence="1">
    <location>
        <begin position="354"/>
        <end position="371"/>
    </location>
</feature>
<sequence length="693" mass="73261">MQRSNEQNKHGARNIANQYDANHHNTNIDQSARDLNATSSNNSDRQQSGATAMNAQLHNPQHRSEYEVAGPHIGGTPQPYDSVKIEHAKDHLVESMNKLAMDSKDNTNTAGSVSTTGAQTDQFVKNSTQDVAGIGSVHSNSTTTPKTSTSPTNMHSVHQPQTTSHIDHSSQSAHISPSSKTNGASRVNAADRRTGDVMPTTSVTPLAPSHSSSTSDNNQYHQRHHGQTQQQHLDHNQQQHPPVSMKHNQVPTAAVMGAASAISSAPPLNDNVTSTTDTPVTPGQAADRNLSLEASPHHNSGQYHSTHPGGMKSERTAENKYRMNDPNASHHQQEQRHQSITDKVKSLFHHHDSATTSENELAANDRSNVHSGGNVADAPTANARTAETAAAAKLAYMDKASTPGHHSLTHSTFKSDHHGTSDNKADAQLLRTKHEGHQSPNNTSTSATTFSSNAKDSSSLGRNPMTSRADGSEVRTAAGAAGSYLGNKNTLATDAPKDPHLHNDKLDKMKISSHSPVVNTHVNANTGADMDSSATTYTPSANSAHMPTPGSNPATMAKMTATERTSVSAGHHANDNIKSPTDAAAAGGATSAHTSHKPATAASKDSVYMKATPHSANTASRTNISSSGNNAGYSMGSHVPPTNDRAIPTMPGAYKSAAPQVGPGEEVVWVKTTTITDPEGNVVESRQNIIDPR</sequence>
<protein>
    <submittedName>
        <fullName evidence="2">Uncharacterized protein</fullName>
    </submittedName>
</protein>
<accession>A0A1Y2GSY5</accession>